<dbReference type="InterPro" id="IPR006664">
    <property type="entry name" value="OMP_bac"/>
</dbReference>
<sequence length="212" mass="23360">MNKWLLGALLVSSLPAVAQPTLLQQMCETTAFNQELTVTMDTPIVIAHHRNGRMLSGEENADIDVSRFSSLLVGDSQVSDDCLAYLQHNNILKVTTTSKQVEKGEPILARVFFRFDRSELSQTSVRILDHIASELKKSPNLVTLEGHTDAKGSEAYNLALGLRRSQAVEQYLVSKGVNPETLQATSKGEAQPLADNSTLQGQEKNRRVEIKS</sequence>
<name>A0A178J662_9VIBR</name>
<dbReference type="RefSeq" id="WP_069668647.1">
    <property type="nucleotide sequence ID" value="NZ_JAPFIM010000015.1"/>
</dbReference>
<dbReference type="PRINTS" id="PR01021">
    <property type="entry name" value="OMPADOMAIN"/>
</dbReference>
<evidence type="ECO:0000256" key="4">
    <source>
        <dbReference type="PROSITE-ProRule" id="PRU00473"/>
    </source>
</evidence>
<evidence type="ECO:0000256" key="3">
    <source>
        <dbReference type="ARBA" id="ARBA00023237"/>
    </source>
</evidence>
<dbReference type="Gene3D" id="3.30.1330.60">
    <property type="entry name" value="OmpA-like domain"/>
    <property type="match status" value="1"/>
</dbReference>
<comment type="caution">
    <text evidence="9">The sequence shown here is derived from an EMBL/GenBank/DDBJ whole genome shotgun (WGS) entry which is preliminary data.</text>
</comment>
<keyword evidence="3" id="KW-0998">Cell outer membrane</keyword>
<evidence type="ECO:0000256" key="6">
    <source>
        <dbReference type="SAM" id="SignalP"/>
    </source>
</evidence>
<feature type="domain" description="OmpA-like" evidence="7">
    <location>
        <begin position="100"/>
        <end position="212"/>
    </location>
</feature>
<dbReference type="AlphaFoldDB" id="A0A178J662"/>
<evidence type="ECO:0000256" key="1">
    <source>
        <dbReference type="ARBA" id="ARBA00004442"/>
    </source>
</evidence>
<feature type="chain" id="PRO_5043691325" evidence="6">
    <location>
        <begin position="19"/>
        <end position="212"/>
    </location>
</feature>
<dbReference type="InterPro" id="IPR006665">
    <property type="entry name" value="OmpA-like"/>
</dbReference>
<dbReference type="InterPro" id="IPR050330">
    <property type="entry name" value="Bact_OuterMem_StrucFunc"/>
</dbReference>
<dbReference type="Pfam" id="PF00691">
    <property type="entry name" value="OmpA"/>
    <property type="match status" value="1"/>
</dbReference>
<evidence type="ECO:0000313" key="9">
    <source>
        <dbReference type="EMBL" id="OAM97450.1"/>
    </source>
</evidence>
<feature type="compositionally biased region" description="Basic and acidic residues" evidence="5">
    <location>
        <begin position="203"/>
        <end position="212"/>
    </location>
</feature>
<evidence type="ECO:0000256" key="5">
    <source>
        <dbReference type="SAM" id="MobiDB-lite"/>
    </source>
</evidence>
<keyword evidence="11" id="KW-1185">Reference proteome</keyword>
<dbReference type="OrthoDB" id="9792521at2"/>
<feature type="signal peptide" evidence="6">
    <location>
        <begin position="1"/>
        <end position="18"/>
    </location>
</feature>
<accession>A0A178J662</accession>
<keyword evidence="6" id="KW-0732">Signal</keyword>
<evidence type="ECO:0000259" key="7">
    <source>
        <dbReference type="PROSITE" id="PS51123"/>
    </source>
</evidence>
<dbReference type="PANTHER" id="PTHR30329">
    <property type="entry name" value="STATOR ELEMENT OF FLAGELLAR MOTOR COMPLEX"/>
    <property type="match status" value="1"/>
</dbReference>
<evidence type="ECO:0000313" key="10">
    <source>
        <dbReference type="Proteomes" id="UP000094761"/>
    </source>
</evidence>
<dbReference type="InterPro" id="IPR036737">
    <property type="entry name" value="OmpA-like_sf"/>
</dbReference>
<dbReference type="EMBL" id="JAPFIT010000012">
    <property type="protein sequence ID" value="MDC5739887.1"/>
    <property type="molecule type" value="Genomic_DNA"/>
</dbReference>
<feature type="compositionally biased region" description="Polar residues" evidence="5">
    <location>
        <begin position="184"/>
        <end position="202"/>
    </location>
</feature>
<dbReference type="Proteomes" id="UP000094761">
    <property type="component" value="Unassembled WGS sequence"/>
</dbReference>
<proteinExistence type="predicted"/>
<protein>
    <submittedName>
        <fullName evidence="8">OmpA family protein</fullName>
    </submittedName>
</protein>
<evidence type="ECO:0000313" key="8">
    <source>
        <dbReference type="EMBL" id="MDC5739887.1"/>
    </source>
</evidence>
<reference evidence="9 10" key="1">
    <citation type="submission" date="2016-03" db="EMBL/GenBank/DDBJ databases">
        <title>Draft genome sequence of the Vibrio tubiashii subs. europaeus.</title>
        <authorList>
            <person name="Spinard E."/>
            <person name="Dubert J."/>
            <person name="Nelson D.R."/>
            <person name="Barja J.L."/>
        </authorList>
    </citation>
    <scope>NUCLEOTIDE SEQUENCE [LARGE SCALE GENOMIC DNA]</scope>
    <source>
        <strain evidence="10">PP-638</strain>
        <strain evidence="9">PP2-638</strain>
    </source>
</reference>
<organism evidence="9 10">
    <name type="scientific">Vibrio europaeus</name>
    <dbReference type="NCBI Taxonomy" id="300876"/>
    <lineage>
        <taxon>Bacteria</taxon>
        <taxon>Pseudomonadati</taxon>
        <taxon>Pseudomonadota</taxon>
        <taxon>Gammaproteobacteria</taxon>
        <taxon>Vibrionales</taxon>
        <taxon>Vibrionaceae</taxon>
        <taxon>Vibrio</taxon>
        <taxon>Vibrio oreintalis group</taxon>
    </lineage>
</organism>
<dbReference type="Proteomes" id="UP001150001">
    <property type="component" value="Unassembled WGS sequence"/>
</dbReference>
<dbReference type="PROSITE" id="PS51123">
    <property type="entry name" value="OMPA_2"/>
    <property type="match status" value="1"/>
</dbReference>
<gene>
    <name evidence="9" type="ORF">AZ468_18040</name>
    <name evidence="8" type="ORF">OPW20_07395</name>
</gene>
<evidence type="ECO:0000313" key="11">
    <source>
        <dbReference type="Proteomes" id="UP001150001"/>
    </source>
</evidence>
<dbReference type="EMBL" id="LUAX01000007">
    <property type="protein sequence ID" value="OAM97450.1"/>
    <property type="molecule type" value="Genomic_DNA"/>
</dbReference>
<reference evidence="8" key="2">
    <citation type="submission" date="2022-11" db="EMBL/GenBank/DDBJ databases">
        <title>Role of the vibriolysin VemA secreted by the emergent pathogen Vibrio europaeus in the colonization of Manila clam mucus.</title>
        <authorList>
            <person name="Martinez C."/>
            <person name="Rodriguez S."/>
            <person name="Vences A."/>
            <person name="Barja J.L."/>
            <person name="Toranzo A.E."/>
            <person name="Dubert J."/>
        </authorList>
    </citation>
    <scope>NUCLEOTIDE SEQUENCE</scope>
    <source>
        <strain evidence="8">3454</strain>
    </source>
</reference>
<comment type="subcellular location">
    <subcellularLocation>
        <location evidence="1">Cell outer membrane</location>
    </subcellularLocation>
</comment>
<dbReference type="PANTHER" id="PTHR30329:SF21">
    <property type="entry name" value="LIPOPROTEIN YIAD-RELATED"/>
    <property type="match status" value="1"/>
</dbReference>
<dbReference type="SUPFAM" id="SSF103088">
    <property type="entry name" value="OmpA-like"/>
    <property type="match status" value="1"/>
</dbReference>
<dbReference type="CDD" id="cd07185">
    <property type="entry name" value="OmpA_C-like"/>
    <property type="match status" value="1"/>
</dbReference>
<evidence type="ECO:0000256" key="2">
    <source>
        <dbReference type="ARBA" id="ARBA00023136"/>
    </source>
</evidence>
<dbReference type="GeneID" id="78077625"/>
<keyword evidence="2 4" id="KW-0472">Membrane</keyword>
<feature type="region of interest" description="Disordered" evidence="5">
    <location>
        <begin position="184"/>
        <end position="212"/>
    </location>
</feature>
<dbReference type="GO" id="GO:0009279">
    <property type="term" value="C:cell outer membrane"/>
    <property type="evidence" value="ECO:0007669"/>
    <property type="project" value="UniProtKB-SubCell"/>
</dbReference>